<proteinExistence type="predicted"/>
<dbReference type="Pfam" id="PF08450">
    <property type="entry name" value="SGL"/>
    <property type="match status" value="1"/>
</dbReference>
<dbReference type="PANTHER" id="PTHR47572">
    <property type="entry name" value="LIPOPROTEIN-RELATED"/>
    <property type="match status" value="1"/>
</dbReference>
<keyword evidence="2" id="KW-0732">Signal</keyword>
<keyword evidence="1" id="KW-0378">Hydrolase</keyword>
<reference evidence="4 5" key="1">
    <citation type="submission" date="2019-07" db="EMBL/GenBank/DDBJ databases">
        <title>Whole genome shotgun sequence of Pseudoalteromonas atlantica NBRC 103033.</title>
        <authorList>
            <person name="Hosoyama A."/>
            <person name="Uohara A."/>
            <person name="Ohji S."/>
            <person name="Ichikawa N."/>
        </authorList>
    </citation>
    <scope>NUCLEOTIDE SEQUENCE [LARGE SCALE GENOMIC DNA]</scope>
    <source>
        <strain evidence="4 5">NBRC 103033</strain>
    </source>
</reference>
<feature type="chain" id="PRO_5046887843" description="SMP-30/Gluconolactonase/LRE-like region domain-containing protein" evidence="2">
    <location>
        <begin position="22"/>
        <end position="329"/>
    </location>
</feature>
<dbReference type="PANTHER" id="PTHR47572:SF4">
    <property type="entry name" value="LACTONASE DRP35"/>
    <property type="match status" value="1"/>
</dbReference>
<evidence type="ECO:0000256" key="2">
    <source>
        <dbReference type="SAM" id="SignalP"/>
    </source>
</evidence>
<gene>
    <name evidence="4" type="ORF">PAT01_20920</name>
</gene>
<dbReference type="SUPFAM" id="SSF63829">
    <property type="entry name" value="Calcium-dependent phosphotriesterase"/>
    <property type="match status" value="1"/>
</dbReference>
<dbReference type="RefSeq" id="WP_138576791.1">
    <property type="nucleotide sequence ID" value="NZ_BJUT01000021.1"/>
</dbReference>
<comment type="caution">
    <text evidence="4">The sequence shown here is derived from an EMBL/GenBank/DDBJ whole genome shotgun (WGS) entry which is preliminary data.</text>
</comment>
<sequence>MKITKSLAFSLFLVITLSVYAEQHEVKPLIKQGPYEIYNKKALQVLDLDATIETLASGFDWLEGPVWVNDGQYLLFSDIPTHRVYRYQEGEGVQLYLAHSGYSNGLLLNQQNELVLLQSRSRQVVKMVAPLTSAKANYQQLVSQYKGQRLNSPNDGVFNRQGQLFFTDPPYGLAKQLDDPAKELNFQGVYSLTTTGQLQLLDKTLIYPNGIALSKDESTLYVAASNPQKPAWYQYKLHKDGTVINKTLLYQLPAVTSDSHGLPDGLKIHAASGIIFATGPNGLWLFDEQGTLLARVRLPHISANLAFNAQQNRVYITAHQHLLALSLKN</sequence>
<keyword evidence="5" id="KW-1185">Reference proteome</keyword>
<dbReference type="InterPro" id="IPR011042">
    <property type="entry name" value="6-blade_b-propeller_TolB-like"/>
</dbReference>
<dbReference type="Gene3D" id="2.120.10.30">
    <property type="entry name" value="TolB, C-terminal domain"/>
    <property type="match status" value="1"/>
</dbReference>
<name>A0ABQ0UE93_PSEAF</name>
<evidence type="ECO:0000313" key="5">
    <source>
        <dbReference type="Proteomes" id="UP000321189"/>
    </source>
</evidence>
<evidence type="ECO:0000259" key="3">
    <source>
        <dbReference type="Pfam" id="PF08450"/>
    </source>
</evidence>
<organism evidence="4 5">
    <name type="scientific">Pseudoalteromonas atlantica</name>
    <name type="common">Alteromonas atlantica</name>
    <dbReference type="NCBI Taxonomy" id="288"/>
    <lineage>
        <taxon>Bacteria</taxon>
        <taxon>Pseudomonadati</taxon>
        <taxon>Pseudomonadota</taxon>
        <taxon>Gammaproteobacteria</taxon>
        <taxon>Alteromonadales</taxon>
        <taxon>Pseudoalteromonadaceae</taxon>
        <taxon>Pseudoalteromonas</taxon>
    </lineage>
</organism>
<dbReference type="InterPro" id="IPR051262">
    <property type="entry name" value="SMP-30/CGR1_Lactonase"/>
</dbReference>
<dbReference type="EMBL" id="BJUT01000021">
    <property type="protein sequence ID" value="GEK76788.1"/>
    <property type="molecule type" value="Genomic_DNA"/>
</dbReference>
<evidence type="ECO:0000256" key="1">
    <source>
        <dbReference type="ARBA" id="ARBA00022801"/>
    </source>
</evidence>
<evidence type="ECO:0000313" key="4">
    <source>
        <dbReference type="EMBL" id="GEK76788.1"/>
    </source>
</evidence>
<feature type="signal peptide" evidence="2">
    <location>
        <begin position="1"/>
        <end position="21"/>
    </location>
</feature>
<feature type="domain" description="SMP-30/Gluconolactonase/LRE-like region" evidence="3">
    <location>
        <begin position="63"/>
        <end position="319"/>
    </location>
</feature>
<protein>
    <recommendedName>
        <fullName evidence="3">SMP-30/Gluconolactonase/LRE-like region domain-containing protein</fullName>
    </recommendedName>
</protein>
<accession>A0ABQ0UE93</accession>
<dbReference type="InterPro" id="IPR013658">
    <property type="entry name" value="SGL"/>
</dbReference>
<dbReference type="Proteomes" id="UP000321189">
    <property type="component" value="Unassembled WGS sequence"/>
</dbReference>